<comment type="caution">
    <text evidence="3">The sequence shown here is derived from an EMBL/GenBank/DDBJ whole genome shotgun (WGS) entry which is preliminary data.</text>
</comment>
<dbReference type="InterPro" id="IPR036629">
    <property type="entry name" value="YjbJ_sf"/>
</dbReference>
<proteinExistence type="inferred from homology"/>
<protein>
    <recommendedName>
        <fullName evidence="2">CsbD-like domain-containing protein</fullName>
    </recommendedName>
</protein>
<dbReference type="PANTHER" id="PTHR34977">
    <property type="entry name" value="UPF0337 PROTEIN YJBJ"/>
    <property type="match status" value="1"/>
</dbReference>
<evidence type="ECO:0000313" key="4">
    <source>
        <dbReference type="Proteomes" id="UP001157355"/>
    </source>
</evidence>
<dbReference type="Gene3D" id="1.10.1470.10">
    <property type="entry name" value="YjbJ"/>
    <property type="match status" value="1"/>
</dbReference>
<name>A0AA37X099_9RHOB</name>
<evidence type="ECO:0000313" key="3">
    <source>
        <dbReference type="EMBL" id="GLS85490.1"/>
    </source>
</evidence>
<accession>A0AA37X099</accession>
<dbReference type="EMBL" id="BSPP01000002">
    <property type="protein sequence ID" value="GLS85490.1"/>
    <property type="molecule type" value="Genomic_DNA"/>
</dbReference>
<keyword evidence="4" id="KW-1185">Reference proteome</keyword>
<dbReference type="RefSeq" id="WP_284323703.1">
    <property type="nucleotide sequence ID" value="NZ_BSPP01000002.1"/>
</dbReference>
<organism evidence="3 4">
    <name type="scientific">Cypionkella aquatica</name>
    <dbReference type="NCBI Taxonomy" id="1756042"/>
    <lineage>
        <taxon>Bacteria</taxon>
        <taxon>Pseudomonadati</taxon>
        <taxon>Pseudomonadota</taxon>
        <taxon>Alphaproteobacteria</taxon>
        <taxon>Rhodobacterales</taxon>
        <taxon>Paracoccaceae</taxon>
        <taxon>Cypionkella</taxon>
    </lineage>
</organism>
<comment type="similarity">
    <text evidence="1">Belongs to the UPF0337 (CsbD) family.</text>
</comment>
<dbReference type="InterPro" id="IPR008462">
    <property type="entry name" value="CsbD"/>
</dbReference>
<dbReference type="InterPro" id="IPR050423">
    <property type="entry name" value="UPF0337_stress_rsp"/>
</dbReference>
<reference evidence="3 4" key="1">
    <citation type="journal article" date="2014" name="Int. J. Syst. Evol. Microbiol.">
        <title>Complete genome sequence of Corynebacterium casei LMG S-19264T (=DSM 44701T), isolated from a smear-ripened cheese.</title>
        <authorList>
            <consortium name="US DOE Joint Genome Institute (JGI-PGF)"/>
            <person name="Walter F."/>
            <person name="Albersmeier A."/>
            <person name="Kalinowski J."/>
            <person name="Ruckert C."/>
        </authorList>
    </citation>
    <scope>NUCLEOTIDE SEQUENCE [LARGE SCALE GENOMIC DNA]</scope>
    <source>
        <strain evidence="3 4">NBRC 111766</strain>
    </source>
</reference>
<dbReference type="AlphaFoldDB" id="A0AA37X099"/>
<evidence type="ECO:0000259" key="2">
    <source>
        <dbReference type="Pfam" id="PF05532"/>
    </source>
</evidence>
<dbReference type="Proteomes" id="UP001157355">
    <property type="component" value="Unassembled WGS sequence"/>
</dbReference>
<sequence>MDKDRIVGSAKVVAGKAKAAVGSVIGDAKMEAEGKAEQVEGRVQNAVGSAKDKVREVVKGK</sequence>
<feature type="domain" description="CsbD-like" evidence="2">
    <location>
        <begin position="4"/>
        <end position="55"/>
    </location>
</feature>
<evidence type="ECO:0000256" key="1">
    <source>
        <dbReference type="ARBA" id="ARBA00009129"/>
    </source>
</evidence>
<dbReference type="SUPFAM" id="SSF69047">
    <property type="entry name" value="Hypothetical protein YjbJ"/>
    <property type="match status" value="1"/>
</dbReference>
<dbReference type="PANTHER" id="PTHR34977:SF1">
    <property type="entry name" value="UPF0337 PROTEIN YJBJ"/>
    <property type="match status" value="1"/>
</dbReference>
<gene>
    <name evidence="3" type="ORF">GCM10010873_04630</name>
</gene>
<dbReference type="Pfam" id="PF05532">
    <property type="entry name" value="CsbD"/>
    <property type="match status" value="1"/>
</dbReference>